<keyword evidence="1" id="KW-0732">Signal</keyword>
<comment type="caution">
    <text evidence="2">The sequence shown here is derived from an EMBL/GenBank/DDBJ whole genome shotgun (WGS) entry which is preliminary data.</text>
</comment>
<accession>A0ABW1GD38</accession>
<feature type="signal peptide" evidence="1">
    <location>
        <begin position="1"/>
        <end position="21"/>
    </location>
</feature>
<evidence type="ECO:0008006" key="4">
    <source>
        <dbReference type="Google" id="ProtNLM"/>
    </source>
</evidence>
<keyword evidence="3" id="KW-1185">Reference proteome</keyword>
<feature type="chain" id="PRO_5047107708" description="DUF11 domain-containing protein" evidence="1">
    <location>
        <begin position="22"/>
        <end position="206"/>
    </location>
</feature>
<evidence type="ECO:0000256" key="1">
    <source>
        <dbReference type="SAM" id="SignalP"/>
    </source>
</evidence>
<name>A0ABW1GD38_9ACTN</name>
<sequence>MVATRRAARATSATASAAASATALVVASVVASVVVLSGTAVLGAGAVAVAAPAASVASAVSVDPAASAASAGRAVAIVPEADVSHHGHVVLWDAGLAVRVRTENHGPSSLAGVTVRMRTSVALAERQELPQNCLQTDRWTVLCRTGALRADGAQERLLALELRLAGRPDEVVVWVDTLWNGGAADRNPENNDHEVLALATGDEYVF</sequence>
<reference evidence="3" key="1">
    <citation type="journal article" date="2019" name="Int. J. Syst. Evol. Microbiol.">
        <title>The Global Catalogue of Microorganisms (GCM) 10K type strain sequencing project: providing services to taxonomists for standard genome sequencing and annotation.</title>
        <authorList>
            <consortium name="The Broad Institute Genomics Platform"/>
            <consortium name="The Broad Institute Genome Sequencing Center for Infectious Disease"/>
            <person name="Wu L."/>
            <person name="Ma J."/>
        </authorList>
    </citation>
    <scope>NUCLEOTIDE SEQUENCE [LARGE SCALE GENOMIC DNA]</scope>
    <source>
        <strain evidence="3">JCM 4147</strain>
    </source>
</reference>
<protein>
    <recommendedName>
        <fullName evidence="4">DUF11 domain-containing protein</fullName>
    </recommendedName>
</protein>
<dbReference type="EMBL" id="JBHSPU010000004">
    <property type="protein sequence ID" value="MFC5912740.1"/>
    <property type="molecule type" value="Genomic_DNA"/>
</dbReference>
<dbReference type="RefSeq" id="WP_344516881.1">
    <property type="nucleotide sequence ID" value="NZ_BAAATU010000045.1"/>
</dbReference>
<dbReference type="Proteomes" id="UP001596200">
    <property type="component" value="Unassembled WGS sequence"/>
</dbReference>
<gene>
    <name evidence="2" type="ORF">ACFP1B_04760</name>
</gene>
<evidence type="ECO:0000313" key="2">
    <source>
        <dbReference type="EMBL" id="MFC5912740.1"/>
    </source>
</evidence>
<organism evidence="2 3">
    <name type="scientific">Streptomyces pulveraceus</name>
    <dbReference type="NCBI Taxonomy" id="68258"/>
    <lineage>
        <taxon>Bacteria</taxon>
        <taxon>Bacillati</taxon>
        <taxon>Actinomycetota</taxon>
        <taxon>Actinomycetes</taxon>
        <taxon>Kitasatosporales</taxon>
        <taxon>Streptomycetaceae</taxon>
        <taxon>Streptomyces</taxon>
    </lineage>
</organism>
<evidence type="ECO:0000313" key="3">
    <source>
        <dbReference type="Proteomes" id="UP001596200"/>
    </source>
</evidence>
<proteinExistence type="predicted"/>